<dbReference type="GO" id="GO:0030288">
    <property type="term" value="C:outer membrane-bounded periplasmic space"/>
    <property type="evidence" value="ECO:0007669"/>
    <property type="project" value="InterPro"/>
</dbReference>
<evidence type="ECO:0000256" key="1">
    <source>
        <dbReference type="ARBA" id="ARBA00009023"/>
    </source>
</evidence>
<reference evidence="5 6" key="1">
    <citation type="journal article" date="2021" name="Microbiol. Resour. Announc.">
        <title>Complete Genome Sequences of Three Human Oral Treponema parvum Isolates.</title>
        <authorList>
            <person name="Zeng H."/>
            <person name="Watt R.M."/>
        </authorList>
    </citation>
    <scope>NUCLEOTIDE SEQUENCE [LARGE SCALE GENOMIC DNA]</scope>
    <source>
        <strain evidence="5 6">ATCC 700770</strain>
    </source>
</reference>
<dbReference type="CDD" id="cd13679">
    <property type="entry name" value="PBP2_TRAP_YiaO_like"/>
    <property type="match status" value="1"/>
</dbReference>
<dbReference type="EMBL" id="CP054142">
    <property type="protein sequence ID" value="QTQ14862.1"/>
    <property type="molecule type" value="Genomic_DNA"/>
</dbReference>
<accession>A0A975IFG9</accession>
<dbReference type="InterPro" id="IPR004682">
    <property type="entry name" value="TRAP_DctP"/>
</dbReference>
<dbReference type="AlphaFoldDB" id="A0A975IFG9"/>
<protein>
    <submittedName>
        <fullName evidence="5">TRAP transporter substrate-binding protein</fullName>
    </submittedName>
</protein>
<dbReference type="NCBIfam" id="TIGR00787">
    <property type="entry name" value="dctP"/>
    <property type="match status" value="1"/>
</dbReference>
<keyword evidence="2" id="KW-0813">Transport</keyword>
<dbReference type="InterPro" id="IPR018389">
    <property type="entry name" value="DctP_fam"/>
</dbReference>
<dbReference type="GO" id="GO:0055085">
    <property type="term" value="P:transmembrane transport"/>
    <property type="evidence" value="ECO:0007669"/>
    <property type="project" value="InterPro"/>
</dbReference>
<dbReference type="KEGG" id="tpav:HRQ91_10555"/>
<dbReference type="PANTHER" id="PTHR33376:SF7">
    <property type="entry name" value="C4-DICARBOXYLATE-BINDING PROTEIN DCTB"/>
    <property type="match status" value="1"/>
</dbReference>
<evidence type="ECO:0000256" key="3">
    <source>
        <dbReference type="ARBA" id="ARBA00022729"/>
    </source>
</evidence>
<dbReference type="PIRSF" id="PIRSF006470">
    <property type="entry name" value="DctB"/>
    <property type="match status" value="1"/>
</dbReference>
<dbReference type="Pfam" id="PF03480">
    <property type="entry name" value="DctP"/>
    <property type="match status" value="1"/>
</dbReference>
<dbReference type="Gene3D" id="3.40.190.170">
    <property type="entry name" value="Bacterial extracellular solute-binding protein, family 7"/>
    <property type="match status" value="1"/>
</dbReference>
<dbReference type="PANTHER" id="PTHR33376">
    <property type="match status" value="1"/>
</dbReference>
<evidence type="ECO:0000256" key="4">
    <source>
        <dbReference type="SAM" id="SignalP"/>
    </source>
</evidence>
<evidence type="ECO:0000313" key="6">
    <source>
        <dbReference type="Proteomes" id="UP000671908"/>
    </source>
</evidence>
<dbReference type="Proteomes" id="UP000671908">
    <property type="component" value="Chromosome"/>
</dbReference>
<dbReference type="NCBIfam" id="NF037995">
    <property type="entry name" value="TRAP_S1"/>
    <property type="match status" value="1"/>
</dbReference>
<keyword evidence="3 4" id="KW-0732">Signal</keyword>
<evidence type="ECO:0000313" key="5">
    <source>
        <dbReference type="EMBL" id="QTQ14862.1"/>
    </source>
</evidence>
<name>A0A975IFG9_9SPIR</name>
<evidence type="ECO:0000256" key="2">
    <source>
        <dbReference type="ARBA" id="ARBA00022448"/>
    </source>
</evidence>
<feature type="signal peptide" evidence="4">
    <location>
        <begin position="1"/>
        <end position="22"/>
    </location>
</feature>
<sequence>MKKTILAAILAVCGIAMLFANGNQESAKKPYIIKTGIGLNDQSVQFKTLEFMKKTLEQSTDGAVVMQLYHSSTLGDDMAVLEGLQLGTIEMFCGTIGPAAQFSSKVKLFDLPFLFTSYAQADALLDGPIGQEVLDSLEPAGMIGIGYWENGFRQLTNSSRPVKTPKDMIGLKLRTMPTPVPLSTFRLLGANPTPMNFGEVFTALQQKVVDGQENPWETILSNKFYEVQKYATNTGHVYSPFGVLFSKKFWDKLPDEYKQAVKEAVYAARDFNRKTAREAEQRTLNELKKYMEVTILSPEELKAFQKITRPVYDEFAPEIGPDLVKRAVKFLNEMQ</sequence>
<organism evidence="5 6">
    <name type="scientific">Treponema parvum</name>
    <dbReference type="NCBI Taxonomy" id="138851"/>
    <lineage>
        <taxon>Bacteria</taxon>
        <taxon>Pseudomonadati</taxon>
        <taxon>Spirochaetota</taxon>
        <taxon>Spirochaetia</taxon>
        <taxon>Spirochaetales</taxon>
        <taxon>Treponemataceae</taxon>
        <taxon>Treponema</taxon>
    </lineage>
</organism>
<dbReference type="RefSeq" id="WP_210119501.1">
    <property type="nucleotide sequence ID" value="NZ_CP054142.1"/>
</dbReference>
<gene>
    <name evidence="5" type="ORF">HRQ91_10555</name>
</gene>
<dbReference type="InterPro" id="IPR038404">
    <property type="entry name" value="TRAP_DctP_sf"/>
</dbReference>
<proteinExistence type="inferred from homology"/>
<feature type="chain" id="PRO_5037838241" evidence="4">
    <location>
        <begin position="23"/>
        <end position="335"/>
    </location>
</feature>
<keyword evidence="6" id="KW-1185">Reference proteome</keyword>
<comment type="similarity">
    <text evidence="1">Belongs to the bacterial solute-binding protein 7 family.</text>
</comment>